<evidence type="ECO:0000313" key="1">
    <source>
        <dbReference type="EMBL" id="MFC3204924.1"/>
    </source>
</evidence>
<dbReference type="RefSeq" id="WP_378217848.1">
    <property type="nucleotide sequence ID" value="NZ_JBHRTK010000001.1"/>
</dbReference>
<comment type="caution">
    <text evidence="1">The sequence shown here is derived from an EMBL/GenBank/DDBJ whole genome shotgun (WGS) entry which is preliminary data.</text>
</comment>
<accession>A0ABV7K3V8</accession>
<reference evidence="2" key="1">
    <citation type="journal article" date="2019" name="Int. J. Syst. Evol. Microbiol.">
        <title>The Global Catalogue of Microorganisms (GCM) 10K type strain sequencing project: providing services to taxonomists for standard genome sequencing and annotation.</title>
        <authorList>
            <consortium name="The Broad Institute Genomics Platform"/>
            <consortium name="The Broad Institute Genome Sequencing Center for Infectious Disease"/>
            <person name="Wu L."/>
            <person name="Ma J."/>
        </authorList>
    </citation>
    <scope>NUCLEOTIDE SEQUENCE [LARGE SCALE GENOMIC DNA]</scope>
    <source>
        <strain evidence="2">KCTC 52165</strain>
    </source>
</reference>
<sequence>MSIAENGSAMLIGGLNAQYRVDADINFDLGNGDKDRQLFRLVQRRS</sequence>
<proteinExistence type="predicted"/>
<keyword evidence="2" id="KW-1185">Reference proteome</keyword>
<organism evidence="1 2">
    <name type="scientific">Aquamicrobium soli</name>
    <dbReference type="NCBI Taxonomy" id="1811518"/>
    <lineage>
        <taxon>Bacteria</taxon>
        <taxon>Pseudomonadati</taxon>
        <taxon>Pseudomonadota</taxon>
        <taxon>Alphaproteobacteria</taxon>
        <taxon>Hyphomicrobiales</taxon>
        <taxon>Phyllobacteriaceae</taxon>
        <taxon>Aquamicrobium</taxon>
    </lineage>
</organism>
<name>A0ABV7K3V8_9HYPH</name>
<dbReference type="EMBL" id="JBHRTK010000001">
    <property type="protein sequence ID" value="MFC3204924.1"/>
    <property type="molecule type" value="Genomic_DNA"/>
</dbReference>
<dbReference type="Proteomes" id="UP001595583">
    <property type="component" value="Unassembled WGS sequence"/>
</dbReference>
<gene>
    <name evidence="1" type="ORF">ACFOHJ_01755</name>
</gene>
<protein>
    <submittedName>
        <fullName evidence="1">Uncharacterized protein</fullName>
    </submittedName>
</protein>
<evidence type="ECO:0000313" key="2">
    <source>
        <dbReference type="Proteomes" id="UP001595583"/>
    </source>
</evidence>